<dbReference type="Pfam" id="PF17146">
    <property type="entry name" value="PIN_6"/>
    <property type="match status" value="1"/>
</dbReference>
<comment type="caution">
    <text evidence="12">The sequence shown here is derived from an EMBL/GenBank/DDBJ whole genome shotgun (WGS) entry which is preliminary data.</text>
</comment>
<evidence type="ECO:0000256" key="7">
    <source>
        <dbReference type="ARBA" id="ARBA00023242"/>
    </source>
</evidence>
<evidence type="ECO:0000256" key="4">
    <source>
        <dbReference type="ARBA" id="ARBA00022723"/>
    </source>
</evidence>
<keyword evidence="13" id="KW-1185">Reference proteome</keyword>
<dbReference type="PANTHER" id="PTHR12814">
    <property type="entry name" value="RNA-BINDING PROTEIN NOB1"/>
    <property type="match status" value="1"/>
</dbReference>
<evidence type="ECO:0000259" key="10">
    <source>
        <dbReference type="Pfam" id="PF08772"/>
    </source>
</evidence>
<keyword evidence="5" id="KW-0378">Hydrolase</keyword>
<dbReference type="PIRSF" id="PIRSF037125">
    <property type="entry name" value="D-site_20S_pre-rRNA_nuclease"/>
    <property type="match status" value="1"/>
</dbReference>
<reference evidence="12 13" key="1">
    <citation type="submission" date="2023-09" db="EMBL/GenBank/DDBJ databases">
        <title>Genomes of two closely related lineages of the louse Polyplax serrata with different host specificities.</title>
        <authorList>
            <person name="Martinu J."/>
            <person name="Tarabai H."/>
            <person name="Stefka J."/>
            <person name="Hypsa V."/>
        </authorList>
    </citation>
    <scope>NUCLEOTIDE SEQUENCE [LARGE SCALE GENOMIC DNA]</scope>
    <source>
        <strain evidence="12">98ZLc_SE</strain>
    </source>
</reference>
<feature type="region of interest" description="Disordered" evidence="9">
    <location>
        <begin position="145"/>
        <end position="164"/>
    </location>
</feature>
<comment type="similarity">
    <text evidence="2 8">Belongs to the NOB1 family.</text>
</comment>
<evidence type="ECO:0000256" key="1">
    <source>
        <dbReference type="ARBA" id="ARBA00004123"/>
    </source>
</evidence>
<comment type="function">
    <text evidence="8">May play a role in mRNA degradation.</text>
</comment>
<dbReference type="PANTHER" id="PTHR12814:SF2">
    <property type="entry name" value="RNA-BINDING PROTEIN NOB1"/>
    <property type="match status" value="1"/>
</dbReference>
<dbReference type="CDD" id="cd09876">
    <property type="entry name" value="PIN_Nob1-like"/>
    <property type="match status" value="1"/>
</dbReference>
<evidence type="ECO:0000313" key="13">
    <source>
        <dbReference type="Proteomes" id="UP001359485"/>
    </source>
</evidence>
<sequence>MGDKKRIEFLVVDTSAFINNAALQEIGENIVTATEVVNEVKSKRQLRRLIVLPYDLQVKDVHPENIKFVNEFSKKTGDFTSLSATDTTVVALTYQLEKEKNGTDHLNATPTQKPTIEPFHTVPDDLTNVVGFHIPKKHGRILSASLGDPCENNSGDSEDERFDDAKEEFEFDRNSDEEIGDKPCQTLNKVVEGNEMNCTKHSNYYYNDDDDDDDDGDSDSDWITPNNVEVVKSKIADELVEDYGDIRVACLTTDYAMQNVLKQIGLHVVSLDGKIIKELRTFILRCYGCFKTTSIMNKVFCPNCGNKTLKKVAVSLNADGTQHLHINFRKPLTARGKRFSLPRPKGGKHSNNPILCEDQPVPQQKPSRLSRTKNNPLNDDYIAGYSPFVMRDVTSKSAMLGIKPHIELKHSTRRNPNECRRQRR</sequence>
<dbReference type="SUPFAM" id="SSF144206">
    <property type="entry name" value="NOB1 zinc finger-like"/>
    <property type="match status" value="1"/>
</dbReference>
<dbReference type="InterPro" id="IPR036283">
    <property type="entry name" value="NOB1_Zf-like_sf"/>
</dbReference>
<dbReference type="Proteomes" id="UP001359485">
    <property type="component" value="Unassembled WGS sequence"/>
</dbReference>
<dbReference type="InterPro" id="IPR039907">
    <property type="entry name" value="NOB1"/>
</dbReference>
<keyword evidence="7 8" id="KW-0539">Nucleus</keyword>
<dbReference type="InterPro" id="IPR014881">
    <property type="entry name" value="NOB1_Zn-bd"/>
</dbReference>
<evidence type="ECO:0000256" key="3">
    <source>
        <dbReference type="ARBA" id="ARBA00022722"/>
    </source>
</evidence>
<accession>A0ABR1AG79</accession>
<evidence type="ECO:0000256" key="2">
    <source>
        <dbReference type="ARBA" id="ARBA00005858"/>
    </source>
</evidence>
<feature type="domain" description="Nin one binding (NOB1) Zn-ribbon-like" evidence="10">
    <location>
        <begin position="276"/>
        <end position="347"/>
    </location>
</feature>
<comment type="subcellular location">
    <subcellularLocation>
        <location evidence="1 8">Nucleus</location>
    </subcellularLocation>
</comment>
<protein>
    <recommendedName>
        <fullName evidence="8">RNA-binding protein NOB1</fullName>
    </recommendedName>
</protein>
<dbReference type="Gene3D" id="6.20.210.10">
    <property type="entry name" value="Nin one binding (NOB1), Zn-ribbon-like"/>
    <property type="match status" value="1"/>
</dbReference>
<feature type="compositionally biased region" description="Polar residues" evidence="9">
    <location>
        <begin position="361"/>
        <end position="377"/>
    </location>
</feature>
<gene>
    <name evidence="12" type="ORF">RUM44_003358</name>
</gene>
<evidence type="ECO:0000256" key="8">
    <source>
        <dbReference type="PIRNR" id="PIRNR037125"/>
    </source>
</evidence>
<organism evidence="12 13">
    <name type="scientific">Polyplax serrata</name>
    <name type="common">Common mouse louse</name>
    <dbReference type="NCBI Taxonomy" id="468196"/>
    <lineage>
        <taxon>Eukaryota</taxon>
        <taxon>Metazoa</taxon>
        <taxon>Ecdysozoa</taxon>
        <taxon>Arthropoda</taxon>
        <taxon>Hexapoda</taxon>
        <taxon>Insecta</taxon>
        <taxon>Pterygota</taxon>
        <taxon>Neoptera</taxon>
        <taxon>Paraneoptera</taxon>
        <taxon>Psocodea</taxon>
        <taxon>Troctomorpha</taxon>
        <taxon>Phthiraptera</taxon>
        <taxon>Anoplura</taxon>
        <taxon>Polyplacidae</taxon>
        <taxon>Polyplax</taxon>
    </lineage>
</organism>
<feature type="domain" description="Ribonuclease PIN" evidence="11">
    <location>
        <begin position="10"/>
        <end position="96"/>
    </location>
</feature>
<evidence type="ECO:0000259" key="11">
    <source>
        <dbReference type="Pfam" id="PF17146"/>
    </source>
</evidence>
<dbReference type="Gene3D" id="3.40.50.1010">
    <property type="entry name" value="5'-nuclease"/>
    <property type="match status" value="1"/>
</dbReference>
<feature type="compositionally biased region" description="Basic residues" evidence="9">
    <location>
        <begin position="337"/>
        <end position="348"/>
    </location>
</feature>
<keyword evidence="4 8" id="KW-0479">Metal-binding</keyword>
<name>A0ABR1AG79_POLSC</name>
<keyword evidence="6 8" id="KW-0862">Zinc</keyword>
<evidence type="ECO:0000256" key="6">
    <source>
        <dbReference type="ARBA" id="ARBA00022833"/>
    </source>
</evidence>
<evidence type="ECO:0000256" key="5">
    <source>
        <dbReference type="ARBA" id="ARBA00022801"/>
    </source>
</evidence>
<proteinExistence type="inferred from homology"/>
<dbReference type="InterPro" id="IPR033411">
    <property type="entry name" value="Ribonuclease_PIN"/>
</dbReference>
<feature type="region of interest" description="Disordered" evidence="9">
    <location>
        <begin position="337"/>
        <end position="378"/>
    </location>
</feature>
<dbReference type="Pfam" id="PF08772">
    <property type="entry name" value="Zn_ribbon_NOB1"/>
    <property type="match status" value="1"/>
</dbReference>
<evidence type="ECO:0000256" key="9">
    <source>
        <dbReference type="SAM" id="MobiDB-lite"/>
    </source>
</evidence>
<dbReference type="EMBL" id="JAWJWF010000049">
    <property type="protein sequence ID" value="KAK6618977.1"/>
    <property type="molecule type" value="Genomic_DNA"/>
</dbReference>
<keyword evidence="3" id="KW-0540">Nuclease</keyword>
<dbReference type="InterPro" id="IPR017117">
    <property type="entry name" value="Nob1_euk"/>
</dbReference>
<evidence type="ECO:0000313" key="12">
    <source>
        <dbReference type="EMBL" id="KAK6618977.1"/>
    </source>
</evidence>